<reference evidence="3" key="1">
    <citation type="submission" date="2020-05" db="EMBL/GenBank/DDBJ databases">
        <title>Identification of trans-AT polyketide cluster in two marine bacteria, producers of a novel glutaramide-containing polyketide sesbanimide D and analogs.</title>
        <authorList>
            <person name="Kacar D."/>
            <person name="Rodriguez P."/>
            <person name="Canedo L."/>
            <person name="Gonzalez E."/>
            <person name="Galan B."/>
            <person name="De La Calle F."/>
            <person name="Garcia J.L."/>
        </authorList>
    </citation>
    <scope>NUCLEOTIDE SEQUENCE</scope>
    <source>
        <strain evidence="3">PHM038</strain>
    </source>
</reference>
<keyword evidence="2" id="KW-0472">Membrane</keyword>
<accession>A0A926S416</accession>
<evidence type="ECO:0008006" key="5">
    <source>
        <dbReference type="Google" id="ProtNLM"/>
    </source>
</evidence>
<keyword evidence="2" id="KW-1133">Transmembrane helix</keyword>
<evidence type="ECO:0000313" key="4">
    <source>
        <dbReference type="Proteomes" id="UP000598467"/>
    </source>
</evidence>
<feature type="transmembrane region" description="Helical" evidence="2">
    <location>
        <begin position="69"/>
        <end position="89"/>
    </location>
</feature>
<dbReference type="AlphaFoldDB" id="A0A926S416"/>
<feature type="compositionally biased region" description="Basic residues" evidence="1">
    <location>
        <begin position="283"/>
        <end position="293"/>
    </location>
</feature>
<name>A0A926S416_9HYPH</name>
<protein>
    <recommendedName>
        <fullName evidence="5">DUF3592 domain-containing protein</fullName>
    </recommendedName>
</protein>
<organism evidence="3 4">
    <name type="scientific">Roseibium aggregatum</name>
    <dbReference type="NCBI Taxonomy" id="187304"/>
    <lineage>
        <taxon>Bacteria</taxon>
        <taxon>Pseudomonadati</taxon>
        <taxon>Pseudomonadota</taxon>
        <taxon>Alphaproteobacteria</taxon>
        <taxon>Hyphomicrobiales</taxon>
        <taxon>Stappiaceae</taxon>
        <taxon>Roseibium</taxon>
    </lineage>
</organism>
<feature type="transmembrane region" description="Helical" evidence="2">
    <location>
        <begin position="233"/>
        <end position="252"/>
    </location>
</feature>
<feature type="region of interest" description="Disordered" evidence="1">
    <location>
        <begin position="266"/>
        <end position="293"/>
    </location>
</feature>
<keyword evidence="2" id="KW-0812">Transmembrane</keyword>
<feature type="transmembrane region" description="Helical" evidence="2">
    <location>
        <begin position="7"/>
        <end position="29"/>
    </location>
</feature>
<gene>
    <name evidence="3" type="ORF">HK439_06410</name>
</gene>
<dbReference type="EMBL" id="JABFCZ010000006">
    <property type="protein sequence ID" value="MBD1545888.1"/>
    <property type="molecule type" value="Genomic_DNA"/>
</dbReference>
<evidence type="ECO:0000256" key="1">
    <source>
        <dbReference type="SAM" id="MobiDB-lite"/>
    </source>
</evidence>
<evidence type="ECO:0000313" key="3">
    <source>
        <dbReference type="EMBL" id="MBD1545888.1"/>
    </source>
</evidence>
<feature type="transmembrane region" description="Helical" evidence="2">
    <location>
        <begin position="120"/>
        <end position="141"/>
    </location>
</feature>
<proteinExistence type="predicted"/>
<comment type="caution">
    <text evidence="3">The sequence shown here is derived from an EMBL/GenBank/DDBJ whole genome shotgun (WGS) entry which is preliminary data.</text>
</comment>
<evidence type="ECO:0000256" key="2">
    <source>
        <dbReference type="SAM" id="Phobius"/>
    </source>
</evidence>
<dbReference type="RefSeq" id="WP_190290562.1">
    <property type="nucleotide sequence ID" value="NZ_JABFCZ010000006.1"/>
</dbReference>
<sequence>MERVLRYVLSLFVGLIGLIAGGLLIWMAIANSVLLWGVYKYATAESGLAHELRVAEEKLKGVKFDLDKLIQPALLAVLALSAGVFLLIIGGRSLFRRLMAGLPEENEGRAETAVGRWGHIAIYLFGILLAGKGLVFGILYVPTDVPLTFTSVHGEATAEKHWSVPSEREGARPSYYAVFRYTTADGQSYRKEMQVDSIVAAGLKRDPDIRIAYVPNDPQNMTIARWVRSPLGYLWFFMWRIVFVTIGVRGIARELRPPDGGSKVNVQPLSVSVGAPPAESRTGLRRKQFGRRT</sequence>
<dbReference type="Proteomes" id="UP000598467">
    <property type="component" value="Unassembled WGS sequence"/>
</dbReference>